<gene>
    <name evidence="1" type="ORF">DESAM_20511</name>
</gene>
<dbReference type="EMBL" id="FO203522">
    <property type="protein sequence ID" value="CCO22798.1"/>
    <property type="molecule type" value="Genomic_DNA"/>
</dbReference>
<dbReference type="KEGG" id="dhy:DESAM_20511"/>
<evidence type="ECO:0000313" key="1">
    <source>
        <dbReference type="EMBL" id="CCO22798.1"/>
    </source>
</evidence>
<dbReference type="HOGENOM" id="CLU_2952888_0_0_7"/>
<dbReference type="STRING" id="1121451.DESAM_20511"/>
<reference evidence="1 2" key="1">
    <citation type="submission" date="2012-10" db="EMBL/GenBank/DDBJ databases">
        <authorList>
            <person name="Genoscope - CEA"/>
        </authorList>
    </citation>
    <scope>NUCLEOTIDE SEQUENCE [LARGE SCALE GENOMIC DNA]</scope>
    <source>
        <strain evidence="2">AM13 / DSM 14728</strain>
    </source>
</reference>
<accession>L0R7T6</accession>
<dbReference type="AlphaFoldDB" id="L0R7T6"/>
<dbReference type="Proteomes" id="UP000010808">
    <property type="component" value="Chromosome"/>
</dbReference>
<protein>
    <submittedName>
        <fullName evidence="1">Uncharacterized protein</fullName>
    </submittedName>
</protein>
<sequence length="59" mass="7463">MNTFLLYFVIILYYKLITIKPHNKFNMKLNYRTYSFQLNFILYYKCIDKLKFYSESQRK</sequence>
<proteinExistence type="predicted"/>
<evidence type="ECO:0000313" key="2">
    <source>
        <dbReference type="Proteomes" id="UP000010808"/>
    </source>
</evidence>
<keyword evidence="2" id="KW-1185">Reference proteome</keyword>
<name>L0R7T6_9BACT</name>
<organism evidence="1 2">
    <name type="scientific">Maridesulfovibrio hydrothermalis AM13 = DSM 14728</name>
    <dbReference type="NCBI Taxonomy" id="1121451"/>
    <lineage>
        <taxon>Bacteria</taxon>
        <taxon>Pseudomonadati</taxon>
        <taxon>Thermodesulfobacteriota</taxon>
        <taxon>Desulfovibrionia</taxon>
        <taxon>Desulfovibrionales</taxon>
        <taxon>Desulfovibrionaceae</taxon>
        <taxon>Maridesulfovibrio</taxon>
    </lineage>
</organism>